<evidence type="ECO:0000313" key="5">
    <source>
        <dbReference type="EMBL" id="TRZ28924.1"/>
    </source>
</evidence>
<dbReference type="EMBL" id="PDXQ01000002">
    <property type="protein sequence ID" value="TRZ28924.1"/>
    <property type="molecule type" value="Genomic_DNA"/>
</dbReference>
<proteinExistence type="predicted"/>
<dbReference type="Gene3D" id="1.10.10.10">
    <property type="entry name" value="Winged helix-like DNA-binding domain superfamily/Winged helix DNA-binding domain"/>
    <property type="match status" value="1"/>
</dbReference>
<dbReference type="GO" id="GO:0006355">
    <property type="term" value="P:regulation of DNA-templated transcription"/>
    <property type="evidence" value="ECO:0007669"/>
    <property type="project" value="InterPro"/>
</dbReference>
<dbReference type="InterPro" id="IPR016032">
    <property type="entry name" value="Sig_transdc_resp-reg_C-effctor"/>
</dbReference>
<dbReference type="Proteomes" id="UP000316316">
    <property type="component" value="Unassembled WGS sequence"/>
</dbReference>
<reference evidence="5 6" key="1">
    <citation type="submission" date="2017-10" db="EMBL/GenBank/DDBJ databases">
        <title>FDA dAtabase for Regulatory Grade micrObial Sequences (FDA-ARGOS): Supporting development and validation of Infectious Disease Dx tests.</title>
        <authorList>
            <person name="Campos J."/>
            <person name="Goldberg B."/>
            <person name="Tallon L.J."/>
            <person name="Sadzewicz L."/>
            <person name="Sengamalay N."/>
            <person name="Ott S."/>
            <person name="Godinez A."/>
            <person name="Nagaraj S."/>
            <person name="Vyas G."/>
            <person name="Aluvathingal J."/>
            <person name="Nadendla S."/>
            <person name="Geyer C."/>
            <person name="Nandy P."/>
            <person name="Hobson J."/>
            <person name="Sichtig H."/>
        </authorList>
    </citation>
    <scope>NUCLEOTIDE SEQUENCE [LARGE SCALE GENOMIC DNA]</scope>
    <source>
        <strain evidence="5 6">FDAARGOS_185</strain>
    </source>
</reference>
<evidence type="ECO:0000313" key="6">
    <source>
        <dbReference type="Proteomes" id="UP000316316"/>
    </source>
</evidence>
<dbReference type="GO" id="GO:0000160">
    <property type="term" value="P:phosphorelay signal transduction system"/>
    <property type="evidence" value="ECO:0007669"/>
    <property type="project" value="InterPro"/>
</dbReference>
<comment type="caution">
    <text evidence="5">The sequence shown here is derived from an EMBL/GenBank/DDBJ whole genome shotgun (WGS) entry which is preliminary data.</text>
</comment>
<keyword evidence="2" id="KW-0238">DNA-binding</keyword>
<dbReference type="Pfam" id="PF00486">
    <property type="entry name" value="Trans_reg_C"/>
    <property type="match status" value="1"/>
</dbReference>
<dbReference type="AlphaFoldDB" id="A0A8B5VWU8"/>
<name>A0A8B5VWU8_ENTAV</name>
<dbReference type="InterPro" id="IPR036388">
    <property type="entry name" value="WH-like_DNA-bd_sf"/>
</dbReference>
<dbReference type="InterPro" id="IPR001867">
    <property type="entry name" value="OmpR/PhoB-type_DNA-bd"/>
</dbReference>
<evidence type="ECO:0000259" key="4">
    <source>
        <dbReference type="SMART" id="SM00862"/>
    </source>
</evidence>
<keyword evidence="1" id="KW-0805">Transcription regulation</keyword>
<dbReference type="RefSeq" id="WP_144325756.1">
    <property type="nucleotide sequence ID" value="NZ_CAXOGR010000014.1"/>
</dbReference>
<protein>
    <submittedName>
        <fullName evidence="5">Helix-turn-helix domain-containing protein</fullName>
    </submittedName>
</protein>
<sequence>MTVLLLTKSYSYEQDFVKKLNDLGYEVLCSNQVLLDLQSTDKEEFSSELDYFDTVILSETISDQEVATCLETLKLFHCRLIRKTISELDEETREQWKQRGVELIVSQKVSFEELREQMSIREKTEQKSKPTLTKEKDIDLENFDYRLTKQEYRVFRLLKQSIGKCISRTEMCYYLWESAPSRAKESRLSGIIKSLKKKMVEHGLDESQLQTSWGNGYCLKKVVSKKASVTNQV</sequence>
<evidence type="ECO:0000256" key="2">
    <source>
        <dbReference type="ARBA" id="ARBA00023125"/>
    </source>
</evidence>
<accession>A0A8B5VWU8</accession>
<dbReference type="SUPFAM" id="SSF46894">
    <property type="entry name" value="C-terminal effector domain of the bipartite response regulators"/>
    <property type="match status" value="1"/>
</dbReference>
<evidence type="ECO:0000256" key="1">
    <source>
        <dbReference type="ARBA" id="ARBA00023015"/>
    </source>
</evidence>
<evidence type="ECO:0000256" key="3">
    <source>
        <dbReference type="ARBA" id="ARBA00023163"/>
    </source>
</evidence>
<organism evidence="5 6">
    <name type="scientific">Enterococcus avium</name>
    <name type="common">Streptococcus avium</name>
    <dbReference type="NCBI Taxonomy" id="33945"/>
    <lineage>
        <taxon>Bacteria</taxon>
        <taxon>Bacillati</taxon>
        <taxon>Bacillota</taxon>
        <taxon>Bacilli</taxon>
        <taxon>Lactobacillales</taxon>
        <taxon>Enterococcaceae</taxon>
        <taxon>Enterococcus</taxon>
    </lineage>
</organism>
<gene>
    <name evidence="5" type="ORF">AUF17_19685</name>
</gene>
<dbReference type="GO" id="GO:0003677">
    <property type="term" value="F:DNA binding"/>
    <property type="evidence" value="ECO:0007669"/>
    <property type="project" value="UniProtKB-KW"/>
</dbReference>
<keyword evidence="3" id="KW-0804">Transcription</keyword>
<feature type="domain" description="OmpR/PhoB-type" evidence="4">
    <location>
        <begin position="144"/>
        <end position="219"/>
    </location>
</feature>
<dbReference type="SMART" id="SM00862">
    <property type="entry name" value="Trans_reg_C"/>
    <property type="match status" value="1"/>
</dbReference>